<protein>
    <recommendedName>
        <fullName evidence="3">DUF3164 family protein</fullName>
    </recommendedName>
</protein>
<keyword evidence="1" id="KW-0175">Coiled coil</keyword>
<accession>A0A644WXT7</accession>
<dbReference type="InterPro" id="IPR021505">
    <property type="entry name" value="Phage_B3_Orf6"/>
</dbReference>
<dbReference type="AlphaFoldDB" id="A0A644WXT7"/>
<feature type="coiled-coil region" evidence="1">
    <location>
        <begin position="36"/>
        <end position="63"/>
    </location>
</feature>
<evidence type="ECO:0000256" key="1">
    <source>
        <dbReference type="SAM" id="Coils"/>
    </source>
</evidence>
<evidence type="ECO:0008006" key="3">
    <source>
        <dbReference type="Google" id="ProtNLM"/>
    </source>
</evidence>
<name>A0A644WXT7_9ZZZZ</name>
<reference evidence="2" key="1">
    <citation type="submission" date="2019-08" db="EMBL/GenBank/DDBJ databases">
        <authorList>
            <person name="Kucharzyk K."/>
            <person name="Murdoch R.W."/>
            <person name="Higgins S."/>
            <person name="Loffler F."/>
        </authorList>
    </citation>
    <scope>NUCLEOTIDE SEQUENCE</scope>
</reference>
<comment type="caution">
    <text evidence="2">The sequence shown here is derived from an EMBL/GenBank/DDBJ whole genome shotgun (WGS) entry which is preliminary data.</text>
</comment>
<organism evidence="2">
    <name type="scientific">bioreactor metagenome</name>
    <dbReference type="NCBI Taxonomy" id="1076179"/>
    <lineage>
        <taxon>unclassified sequences</taxon>
        <taxon>metagenomes</taxon>
        <taxon>ecological metagenomes</taxon>
    </lineage>
</organism>
<gene>
    <name evidence="2" type="ORF">SDC9_55039</name>
</gene>
<proteinExistence type="predicted"/>
<evidence type="ECO:0000313" key="2">
    <source>
        <dbReference type="EMBL" id="MPM08725.1"/>
    </source>
</evidence>
<dbReference type="Pfam" id="PF11363">
    <property type="entry name" value="DUF3164"/>
    <property type="match status" value="1"/>
</dbReference>
<sequence>MKDKTEKQGKVYMDHKGNAIPEKYVSPYDKRKDVVLRRLLRKAESLNEKLNSYKSELQTELDLLYKIMLQEYNIEPSDLNENKAFYSFDKAIKIEMSIDNVVSFSDKINVAQAKLKEFIETKSANTDGDLMLLVNQAFTTTKGRLDKARVMSLFKLNIKHPKWEEAMELIKDSIETNSTRKYFNVYKRDSNGDYKRVSLNITAL</sequence>
<dbReference type="EMBL" id="VSSQ01001483">
    <property type="protein sequence ID" value="MPM08725.1"/>
    <property type="molecule type" value="Genomic_DNA"/>
</dbReference>